<dbReference type="SUPFAM" id="SSF48619">
    <property type="entry name" value="Phospholipase A2, PLA2"/>
    <property type="match status" value="1"/>
</dbReference>
<feature type="chain" id="PRO_5013016022" evidence="1">
    <location>
        <begin position="25"/>
        <end position="149"/>
    </location>
</feature>
<dbReference type="Gene3D" id="1.20.90.10">
    <property type="entry name" value="Phospholipase A2 domain"/>
    <property type="match status" value="1"/>
</dbReference>
<evidence type="ECO:0000313" key="3">
    <source>
        <dbReference type="Proteomes" id="UP000225706"/>
    </source>
</evidence>
<gene>
    <name evidence="2" type="primary">2</name>
    <name evidence="2" type="ORF">AWC38_SpisGene20504</name>
</gene>
<proteinExistence type="predicted"/>
<evidence type="ECO:0000313" key="2">
    <source>
        <dbReference type="EMBL" id="PFX15284.1"/>
    </source>
</evidence>
<organism evidence="2 3">
    <name type="scientific">Stylophora pistillata</name>
    <name type="common">Smooth cauliflower coral</name>
    <dbReference type="NCBI Taxonomy" id="50429"/>
    <lineage>
        <taxon>Eukaryota</taxon>
        <taxon>Metazoa</taxon>
        <taxon>Cnidaria</taxon>
        <taxon>Anthozoa</taxon>
        <taxon>Hexacorallia</taxon>
        <taxon>Scleractinia</taxon>
        <taxon>Astrocoeniina</taxon>
        <taxon>Pocilloporidae</taxon>
        <taxon>Stylophora</taxon>
    </lineage>
</organism>
<keyword evidence="1" id="KW-0732">Signal</keyword>
<keyword evidence="3" id="KW-1185">Reference proteome</keyword>
<dbReference type="GO" id="GO:0006644">
    <property type="term" value="P:phospholipid metabolic process"/>
    <property type="evidence" value="ECO:0007669"/>
    <property type="project" value="InterPro"/>
</dbReference>
<dbReference type="InterPro" id="IPR015141">
    <property type="entry name" value="PLipase_A2_prok/fun"/>
</dbReference>
<dbReference type="Pfam" id="PF09056">
    <property type="entry name" value="Phospholip_A2_3"/>
    <property type="match status" value="1"/>
</dbReference>
<dbReference type="PANTHER" id="PTHR37687:SF1">
    <property type="entry name" value="AGAP006772-PA"/>
    <property type="match status" value="1"/>
</dbReference>
<accession>A0A2B4RAB8</accession>
<comment type="caution">
    <text evidence="2">The sequence shown here is derived from an EMBL/GenBank/DDBJ whole genome shotgun (WGS) entry which is preliminary data.</text>
</comment>
<name>A0A2B4RAB8_STYPI</name>
<dbReference type="OrthoDB" id="10043382at2759"/>
<dbReference type="GO" id="GO:0004623">
    <property type="term" value="F:phospholipase A2 activity"/>
    <property type="evidence" value="ECO:0007669"/>
    <property type="project" value="InterPro"/>
</dbReference>
<dbReference type="InterPro" id="IPR036444">
    <property type="entry name" value="PLipase_A2_dom_sf"/>
</dbReference>
<dbReference type="Proteomes" id="UP000225706">
    <property type="component" value="Unassembled WGS sequence"/>
</dbReference>
<sequence>MGNVSVLTIAWLLLLSMSWEVISAGSDCTIQTNGCSVPLGLKAPYQTILTPACVKHDVCYYCGELYRWNQEQCDKAFKRDMYKLCERKGKRWFIGDLLTKEKRCKSLGADAYYTAVRIAGHLHWEKNSPPWCQKACAKDLGDPNILIRH</sequence>
<dbReference type="GO" id="GO:0050482">
    <property type="term" value="P:arachidonate secretion"/>
    <property type="evidence" value="ECO:0007669"/>
    <property type="project" value="InterPro"/>
</dbReference>
<feature type="signal peptide" evidence="1">
    <location>
        <begin position="1"/>
        <end position="24"/>
    </location>
</feature>
<protein>
    <submittedName>
        <fullName evidence="2">Conodipine-M alpha chain</fullName>
    </submittedName>
</protein>
<evidence type="ECO:0000256" key="1">
    <source>
        <dbReference type="SAM" id="SignalP"/>
    </source>
</evidence>
<dbReference type="AlphaFoldDB" id="A0A2B4RAB8"/>
<dbReference type="InterPro" id="IPR038875">
    <property type="entry name" value="PLA2_conodipine-like"/>
</dbReference>
<dbReference type="PANTHER" id="PTHR37687">
    <property type="entry name" value="AGAP006772-PA"/>
    <property type="match status" value="1"/>
</dbReference>
<reference evidence="3" key="1">
    <citation type="journal article" date="2017" name="bioRxiv">
        <title>Comparative analysis of the genomes of Stylophora pistillata and Acropora digitifera provides evidence for extensive differences between species of corals.</title>
        <authorList>
            <person name="Voolstra C.R."/>
            <person name="Li Y."/>
            <person name="Liew Y.J."/>
            <person name="Baumgarten S."/>
            <person name="Zoccola D."/>
            <person name="Flot J.-F."/>
            <person name="Tambutte S."/>
            <person name="Allemand D."/>
            <person name="Aranda M."/>
        </authorList>
    </citation>
    <scope>NUCLEOTIDE SEQUENCE [LARGE SCALE GENOMIC DNA]</scope>
</reference>
<dbReference type="EMBL" id="LSMT01000665">
    <property type="protein sequence ID" value="PFX15284.1"/>
    <property type="molecule type" value="Genomic_DNA"/>
</dbReference>